<organism evidence="2">
    <name type="scientific">Blattabacterium sp.</name>
    <name type="common">Tryonicus sp.</name>
    <dbReference type="NCBI Taxonomy" id="2712832"/>
    <lineage>
        <taxon>Bacteria</taxon>
        <taxon>Pseudomonadati</taxon>
        <taxon>Bacteroidota</taxon>
        <taxon>Flavobacteriia</taxon>
        <taxon>Flavobacteriales</taxon>
        <taxon>Blattabacteriaceae</taxon>
        <taxon>Blattabacterium</taxon>
    </lineage>
</organism>
<dbReference type="Pfam" id="PF13588">
    <property type="entry name" value="HSDR_N_2"/>
    <property type="match status" value="1"/>
</dbReference>
<feature type="domain" description="Type I restriction enzyme R protein N-terminal" evidence="1">
    <location>
        <begin position="11"/>
        <end position="120"/>
    </location>
</feature>
<protein>
    <recommendedName>
        <fullName evidence="1">Type I restriction enzyme R protein N-terminal domain-containing protein</fullName>
    </recommendedName>
</protein>
<accession>A0A6G6BVC9</accession>
<dbReference type="AlphaFoldDB" id="A0A6G6BVC9"/>
<reference evidence="2" key="1">
    <citation type="journal article" date="2020" name="Biol. Lett.">
        <title>Evolutionary rates are correlated between cockroach symbionts and mitochondrial genomes.</title>
        <authorList>
            <person name="Arab D.A."/>
            <person name="Bourguignon T."/>
            <person name="Wang Z."/>
            <person name="Ho S.Y.W."/>
            <person name="Lo N."/>
        </authorList>
    </citation>
    <scope>NUCLEOTIDE SEQUENCE</scope>
    <source>
        <strain evidence="2">DHOG29510</strain>
    </source>
</reference>
<feature type="non-terminal residue" evidence="2">
    <location>
        <position position="1"/>
    </location>
</feature>
<dbReference type="EMBL" id="MN041945">
    <property type="protein sequence ID" value="QID55925.1"/>
    <property type="molecule type" value="Genomic_DNA"/>
</dbReference>
<dbReference type="InterPro" id="IPR029464">
    <property type="entry name" value="HSDR_N"/>
</dbReference>
<feature type="non-terminal residue" evidence="2">
    <location>
        <position position="120"/>
    </location>
</feature>
<proteinExistence type="predicted"/>
<evidence type="ECO:0000259" key="1">
    <source>
        <dbReference type="Pfam" id="PF13588"/>
    </source>
</evidence>
<evidence type="ECO:0000313" key="2">
    <source>
        <dbReference type="EMBL" id="QID55925.1"/>
    </source>
</evidence>
<name>A0A6G6BVC9_9FLAO</name>
<sequence>MIRRKFFSFTKEEATRQYIIFLLKKMKNYKNFNFKVEVPFRIHNLNKRLDILVSLQKNKPYIIIECKAPNIEITQKTFDQISRYNKIIKSPYLMISNGIQNLFFQIDKTQKKFIFLRKIP</sequence>